<dbReference type="SUPFAM" id="SSF89623">
    <property type="entry name" value="Ribose/Galactose isomerase RpiB/AlsB"/>
    <property type="match status" value="1"/>
</dbReference>
<dbReference type="Gene3D" id="3.40.1400.10">
    <property type="entry name" value="Sugar-phosphate isomerase, RpiB/LacA/LacB"/>
    <property type="match status" value="1"/>
</dbReference>
<dbReference type="EMBL" id="WMJZ01000035">
    <property type="protein sequence ID" value="MTH48325.1"/>
    <property type="molecule type" value="Genomic_DNA"/>
</dbReference>
<dbReference type="Proteomes" id="UP000477739">
    <property type="component" value="Unassembled WGS sequence"/>
</dbReference>
<dbReference type="Pfam" id="PF02502">
    <property type="entry name" value="LacAB_rpiB"/>
    <property type="match status" value="1"/>
</dbReference>
<dbReference type="PIRSF" id="PIRSF005384">
    <property type="entry name" value="RpiB_LacA_B"/>
    <property type="match status" value="1"/>
</dbReference>
<dbReference type="NCBIfam" id="TIGR00689">
    <property type="entry name" value="rpiB_lacA_lacB"/>
    <property type="match status" value="1"/>
</dbReference>
<evidence type="ECO:0000256" key="1">
    <source>
        <dbReference type="ARBA" id="ARBA00008754"/>
    </source>
</evidence>
<dbReference type="NCBIfam" id="NF004051">
    <property type="entry name" value="PRK05571.1"/>
    <property type="match status" value="1"/>
</dbReference>
<evidence type="ECO:0000313" key="3">
    <source>
        <dbReference type="EMBL" id="MTH48325.1"/>
    </source>
</evidence>
<protein>
    <submittedName>
        <fullName evidence="3">Ribose 5-phosphate isomerase B</fullName>
        <ecNumber evidence="3">5.3.1.6</ecNumber>
    </submittedName>
</protein>
<comment type="caution">
    <text evidence="3">The sequence shown here is derived from an EMBL/GenBank/DDBJ whole genome shotgun (WGS) entry which is preliminary data.</text>
</comment>
<gene>
    <name evidence="3" type="primary">rpiB</name>
    <name evidence="3" type="ORF">GJV78_19135</name>
</gene>
<comment type="similarity">
    <text evidence="1">Belongs to the LacAB/RpiB family.</text>
</comment>
<dbReference type="GO" id="GO:0004751">
    <property type="term" value="F:ribose-5-phosphate isomerase activity"/>
    <property type="evidence" value="ECO:0007669"/>
    <property type="project" value="UniProtKB-EC"/>
</dbReference>
<dbReference type="GO" id="GO:0005975">
    <property type="term" value="P:carbohydrate metabolic process"/>
    <property type="evidence" value="ECO:0007669"/>
    <property type="project" value="InterPro"/>
</dbReference>
<dbReference type="PANTHER" id="PTHR43732">
    <property type="entry name" value="RIBOSE 5-PHOSPHATE ISOMERASE-RELATED"/>
    <property type="match status" value="1"/>
</dbReference>
<proteinExistence type="inferred from homology"/>
<organism evidence="3 4">
    <name type="scientific">Intestinirhabdus alba</name>
    <dbReference type="NCBI Taxonomy" id="2899544"/>
    <lineage>
        <taxon>Bacteria</taxon>
        <taxon>Pseudomonadati</taxon>
        <taxon>Pseudomonadota</taxon>
        <taxon>Gammaproteobacteria</taxon>
        <taxon>Enterobacterales</taxon>
        <taxon>Enterobacteriaceae</taxon>
        <taxon>Intestinirhabdus</taxon>
    </lineage>
</organism>
<dbReference type="AlphaFoldDB" id="A0A6L6IQ21"/>
<keyword evidence="4" id="KW-1185">Reference proteome</keyword>
<sequence length="161" mass="17125">MLKVAIGADDAATGLKKQVKAHLQNKGVEVVDFSHDVAGNEQIYPDIAFNLASAIKEGAFERGILLCGTGIGMAIVANKVPGVRAAQCHDVYSASRARKSNNAQIMTLGARIIGGELALMLVDAWLEAEFEAGRSAAKVARIDYYDTLLHPDVADRGEKTS</sequence>
<dbReference type="RefSeq" id="WP_155109807.1">
    <property type="nucleotide sequence ID" value="NZ_WMJZ01000035.1"/>
</dbReference>
<dbReference type="EC" id="5.3.1.6" evidence="3"/>
<evidence type="ECO:0000313" key="4">
    <source>
        <dbReference type="Proteomes" id="UP000477739"/>
    </source>
</evidence>
<dbReference type="InterPro" id="IPR003500">
    <property type="entry name" value="RpiB_LacA_LacB"/>
</dbReference>
<dbReference type="NCBIfam" id="TIGR01120">
    <property type="entry name" value="rpiB"/>
    <property type="match status" value="1"/>
</dbReference>
<dbReference type="InterPro" id="IPR004785">
    <property type="entry name" value="RpiB"/>
</dbReference>
<keyword evidence="2 3" id="KW-0413">Isomerase</keyword>
<reference evidence="3 4" key="1">
    <citation type="submission" date="2019-11" db="EMBL/GenBank/DDBJ databases">
        <title>Escherichia alba sp. nov. isolated from the gut of plastic-eating superworms Zophobas atratus.</title>
        <authorList>
            <person name="Yang Y."/>
        </authorList>
    </citation>
    <scope>NUCLEOTIDE SEQUENCE [LARGE SCALE GENOMIC DNA]</scope>
    <source>
        <strain evidence="4">BIT-B35</strain>
    </source>
</reference>
<name>A0A6L6IQ21_9ENTR</name>
<accession>A0A6L6IQ21</accession>
<dbReference type="OrthoDB" id="1778624at2"/>
<evidence type="ECO:0000256" key="2">
    <source>
        <dbReference type="ARBA" id="ARBA00023235"/>
    </source>
</evidence>
<dbReference type="PANTHER" id="PTHR43732:SF1">
    <property type="entry name" value="RIBOSE 5-PHOSPHATE ISOMERASE"/>
    <property type="match status" value="1"/>
</dbReference>
<dbReference type="InterPro" id="IPR036569">
    <property type="entry name" value="RpiB_LacA_LacB_sf"/>
</dbReference>
<dbReference type="InterPro" id="IPR051812">
    <property type="entry name" value="SPI_LacAB/RpiB"/>
</dbReference>